<reference evidence="3" key="1">
    <citation type="submission" date="2021-02" db="EMBL/GenBank/DDBJ databases">
        <title>Infant gut strain persistence is associated with maternal origin, phylogeny, and functional potential including surface adhesion and iron acquisition.</title>
        <authorList>
            <person name="Lou Y.C."/>
        </authorList>
    </citation>
    <scope>NUCLEOTIDE SEQUENCE</scope>
    <source>
        <strain evidence="3">L3_108_103G1_dasL3_108_103G1_concoct_2</strain>
    </source>
</reference>
<dbReference type="InterPro" id="IPR041682">
    <property type="entry name" value="AAA_14"/>
</dbReference>
<dbReference type="EMBL" id="JAGZMZ010000027">
    <property type="protein sequence ID" value="MBS4884858.1"/>
    <property type="molecule type" value="Genomic_DNA"/>
</dbReference>
<dbReference type="Gene3D" id="3.40.50.300">
    <property type="entry name" value="P-loop containing nucleotide triphosphate hydrolases"/>
    <property type="match status" value="1"/>
</dbReference>
<keyword evidence="3" id="KW-0067">ATP-binding</keyword>
<dbReference type="RefSeq" id="WP_278640648.1">
    <property type="nucleotide sequence ID" value="NZ_JAGZMZ010000027.1"/>
</dbReference>
<evidence type="ECO:0000313" key="4">
    <source>
        <dbReference type="Proteomes" id="UP000753219"/>
    </source>
</evidence>
<dbReference type="PANTHER" id="PTHR33295">
    <property type="entry name" value="ATPASE"/>
    <property type="match status" value="1"/>
</dbReference>
<dbReference type="Pfam" id="PF13173">
    <property type="entry name" value="AAA_14"/>
    <property type="match status" value="1"/>
</dbReference>
<accession>A0A942WA97</accession>
<dbReference type="SUPFAM" id="SSF52540">
    <property type="entry name" value="P-loop containing nucleoside triphosphate hydrolases"/>
    <property type="match status" value="1"/>
</dbReference>
<dbReference type="InterPro" id="IPR025420">
    <property type="entry name" value="DUF4143"/>
</dbReference>
<name>A0A942WA97_9FIRM</name>
<gene>
    <name evidence="3" type="ORF">KHZ85_08865</name>
</gene>
<keyword evidence="3" id="KW-0547">Nucleotide-binding</keyword>
<evidence type="ECO:0000259" key="1">
    <source>
        <dbReference type="Pfam" id="PF13173"/>
    </source>
</evidence>
<comment type="caution">
    <text evidence="3">The sequence shown here is derived from an EMBL/GenBank/DDBJ whole genome shotgun (WGS) entry which is preliminary data.</text>
</comment>
<dbReference type="Proteomes" id="UP000753219">
    <property type="component" value="Unassembled WGS sequence"/>
</dbReference>
<protein>
    <submittedName>
        <fullName evidence="3">ATP-binding protein</fullName>
    </submittedName>
</protein>
<feature type="domain" description="DUF4143" evidence="2">
    <location>
        <begin position="199"/>
        <end position="298"/>
    </location>
</feature>
<dbReference type="PANTHER" id="PTHR33295:SF20">
    <property type="entry name" value="ATPASE"/>
    <property type="match status" value="1"/>
</dbReference>
<dbReference type="GO" id="GO:0005524">
    <property type="term" value="F:ATP binding"/>
    <property type="evidence" value="ECO:0007669"/>
    <property type="project" value="UniProtKB-KW"/>
</dbReference>
<evidence type="ECO:0000313" key="3">
    <source>
        <dbReference type="EMBL" id="MBS4884858.1"/>
    </source>
</evidence>
<feature type="domain" description="AAA" evidence="1">
    <location>
        <begin position="21"/>
        <end position="150"/>
    </location>
</feature>
<sequence length="329" mass="38668">MIIQREQYFNKLKALKDKKIIKVVTGIRRCGKTTLLNIFQDYLRSSGVTDEQIISINFEDLDFEEYHDYKKLYAYLKSRLVSGKMTYIFLDEIQHVEDFPKVVDSLYIKDHVDLYIIGSNAYMLSSEIATLISGRYIQIEMLPLSFKEYMISTGDMTNKAEKYIEYLENSAFPYTIELKDQPEQIKDYLEGIYNTIVLKDIVNRKKITDVMMLKSVLRYVFDNIGNPLSSKKIADTMTTNGRKVDSRTIEKYLEAFMESYIVYEAKRYNIKGKQYLKTLKKYYVVDIGLRYMLLGNRSFPNKRILRNNLCLPACKNIIFQLGRDTTRLS</sequence>
<dbReference type="Pfam" id="PF13635">
    <property type="entry name" value="DUF4143"/>
    <property type="match status" value="1"/>
</dbReference>
<organism evidence="3 4">
    <name type="scientific">Amedibacillus dolichus</name>
    <dbReference type="NCBI Taxonomy" id="31971"/>
    <lineage>
        <taxon>Bacteria</taxon>
        <taxon>Bacillati</taxon>
        <taxon>Bacillota</taxon>
        <taxon>Erysipelotrichia</taxon>
        <taxon>Erysipelotrichales</taxon>
        <taxon>Erysipelotrichaceae</taxon>
        <taxon>Amedibacillus</taxon>
    </lineage>
</organism>
<dbReference type="InterPro" id="IPR027417">
    <property type="entry name" value="P-loop_NTPase"/>
</dbReference>
<evidence type="ECO:0000259" key="2">
    <source>
        <dbReference type="Pfam" id="PF13635"/>
    </source>
</evidence>
<proteinExistence type="predicted"/>
<dbReference type="AlphaFoldDB" id="A0A942WA97"/>